<dbReference type="GO" id="GO:0004867">
    <property type="term" value="F:serine-type endopeptidase inhibitor activity"/>
    <property type="evidence" value="ECO:0007669"/>
    <property type="project" value="UniProtKB-KW"/>
</dbReference>
<dbReference type="InterPro" id="IPR050653">
    <property type="entry name" value="Prot_Inhib_GrowthFact_Antg"/>
</dbReference>
<evidence type="ECO:0000313" key="7">
    <source>
        <dbReference type="Proteomes" id="UP000749559"/>
    </source>
</evidence>
<keyword evidence="3" id="KW-1015">Disulfide bond</keyword>
<dbReference type="SUPFAM" id="SSF100895">
    <property type="entry name" value="Kazal-type serine protease inhibitors"/>
    <property type="match status" value="2"/>
</dbReference>
<name>A0A8S4Q3V2_OWEFU</name>
<dbReference type="EMBL" id="CAIIXF020000012">
    <property type="protein sequence ID" value="CAH1800529.1"/>
    <property type="molecule type" value="Genomic_DNA"/>
</dbReference>
<dbReference type="PANTHER" id="PTHR10913:SF45">
    <property type="entry name" value="FOLLISTATIN, ISOFORM A-RELATED"/>
    <property type="match status" value="1"/>
</dbReference>
<sequence>MKALGVRSIQDVWLVWLCAIICLSRNVGGQCTTLQCKYPRTCKIDEAGFERCVCDIVCPRIYDPVCGSDWRTYHTRCMMKYITCEEQKDDVKYLYGGRCKTRDPCLLKSCVKPRTCVVNNAGEPKCRCAIPCTRHWDPACGTDGHTHTNPCMLNYLACETDSEISLRHMGNCKSRSNKEDEFLWTCKLCKGINGLGVKKNLFRCSNCIKRPNKACQKCHQKCASCKIIEDSSNIGLSTKHLCFQCIF</sequence>
<dbReference type="PROSITE" id="PS51465">
    <property type="entry name" value="KAZAL_2"/>
    <property type="match status" value="2"/>
</dbReference>
<dbReference type="Pfam" id="PF00050">
    <property type="entry name" value="Kazal_1"/>
    <property type="match status" value="1"/>
</dbReference>
<evidence type="ECO:0000256" key="4">
    <source>
        <dbReference type="SAM" id="SignalP"/>
    </source>
</evidence>
<evidence type="ECO:0000256" key="2">
    <source>
        <dbReference type="ARBA" id="ARBA00022900"/>
    </source>
</evidence>
<feature type="domain" description="Kazal-like" evidence="5">
    <location>
        <begin position="53"/>
        <end position="101"/>
    </location>
</feature>
<keyword evidence="7" id="KW-1185">Reference proteome</keyword>
<dbReference type="SMART" id="SM00280">
    <property type="entry name" value="KAZAL"/>
    <property type="match status" value="2"/>
</dbReference>
<gene>
    <name evidence="6" type="ORF">OFUS_LOCUS24401</name>
</gene>
<comment type="caution">
    <text evidence="6">The sequence shown here is derived from an EMBL/GenBank/DDBJ whole genome shotgun (WGS) entry which is preliminary data.</text>
</comment>
<accession>A0A8S4Q3V2</accession>
<dbReference type="Pfam" id="PF07648">
    <property type="entry name" value="Kazal_2"/>
    <property type="match status" value="1"/>
</dbReference>
<proteinExistence type="predicted"/>
<evidence type="ECO:0000313" key="6">
    <source>
        <dbReference type="EMBL" id="CAH1800529.1"/>
    </source>
</evidence>
<dbReference type="PANTHER" id="PTHR10913">
    <property type="entry name" value="FOLLISTATIN-RELATED"/>
    <property type="match status" value="1"/>
</dbReference>
<keyword evidence="1" id="KW-0646">Protease inhibitor</keyword>
<evidence type="ECO:0000256" key="1">
    <source>
        <dbReference type="ARBA" id="ARBA00022690"/>
    </source>
</evidence>
<dbReference type="GO" id="GO:0030154">
    <property type="term" value="P:cell differentiation"/>
    <property type="evidence" value="ECO:0007669"/>
    <property type="project" value="TreeGrafter"/>
</dbReference>
<evidence type="ECO:0000256" key="3">
    <source>
        <dbReference type="ARBA" id="ARBA00023157"/>
    </source>
</evidence>
<dbReference type="CDD" id="cd00104">
    <property type="entry name" value="KAZAL_FS"/>
    <property type="match status" value="2"/>
</dbReference>
<dbReference type="InterPro" id="IPR036058">
    <property type="entry name" value="Kazal_dom_sf"/>
</dbReference>
<feature type="domain" description="Kazal-like" evidence="5">
    <location>
        <begin position="120"/>
        <end position="174"/>
    </location>
</feature>
<dbReference type="AlphaFoldDB" id="A0A8S4Q3V2"/>
<protein>
    <recommendedName>
        <fullName evidence="5">Kazal-like domain-containing protein</fullName>
    </recommendedName>
</protein>
<dbReference type="InterPro" id="IPR002350">
    <property type="entry name" value="Kazal_dom"/>
</dbReference>
<dbReference type="OrthoDB" id="6145962at2759"/>
<reference evidence="6" key="1">
    <citation type="submission" date="2022-03" db="EMBL/GenBank/DDBJ databases">
        <authorList>
            <person name="Martin C."/>
        </authorList>
    </citation>
    <scope>NUCLEOTIDE SEQUENCE</scope>
</reference>
<keyword evidence="2" id="KW-0722">Serine protease inhibitor</keyword>
<dbReference type="GO" id="GO:0005576">
    <property type="term" value="C:extracellular region"/>
    <property type="evidence" value="ECO:0007669"/>
    <property type="project" value="TreeGrafter"/>
</dbReference>
<feature type="chain" id="PRO_5035822452" description="Kazal-like domain-containing protein" evidence="4">
    <location>
        <begin position="30"/>
        <end position="247"/>
    </location>
</feature>
<keyword evidence="4" id="KW-0732">Signal</keyword>
<evidence type="ECO:0000259" key="5">
    <source>
        <dbReference type="PROSITE" id="PS51465"/>
    </source>
</evidence>
<feature type="signal peptide" evidence="4">
    <location>
        <begin position="1"/>
        <end position="29"/>
    </location>
</feature>
<dbReference type="Gene3D" id="3.30.60.30">
    <property type="match status" value="2"/>
</dbReference>
<organism evidence="6 7">
    <name type="scientific">Owenia fusiformis</name>
    <name type="common">Polychaete worm</name>
    <dbReference type="NCBI Taxonomy" id="6347"/>
    <lineage>
        <taxon>Eukaryota</taxon>
        <taxon>Metazoa</taxon>
        <taxon>Spiralia</taxon>
        <taxon>Lophotrochozoa</taxon>
        <taxon>Annelida</taxon>
        <taxon>Polychaeta</taxon>
        <taxon>Sedentaria</taxon>
        <taxon>Canalipalpata</taxon>
        <taxon>Sabellida</taxon>
        <taxon>Oweniida</taxon>
        <taxon>Oweniidae</taxon>
        <taxon>Owenia</taxon>
    </lineage>
</organism>
<dbReference type="Proteomes" id="UP000749559">
    <property type="component" value="Unassembled WGS sequence"/>
</dbReference>